<dbReference type="InterPro" id="IPR026265">
    <property type="entry name" value="LptC"/>
</dbReference>
<dbReference type="Proteomes" id="UP000247807">
    <property type="component" value="Unassembled WGS sequence"/>
</dbReference>
<dbReference type="OrthoDB" id="540370at2"/>
<dbReference type="Gene3D" id="2.60.450.10">
    <property type="entry name" value="Lipopolysaccharide (LPS) transport protein A like domain"/>
    <property type="match status" value="1"/>
</dbReference>
<proteinExistence type="predicted"/>
<evidence type="ECO:0000313" key="1">
    <source>
        <dbReference type="EMBL" id="PYE03098.1"/>
    </source>
</evidence>
<organism evidence="1 2">
    <name type="scientific">Prochlorococcus marinus XMU1408</name>
    <dbReference type="NCBI Taxonomy" id="2213228"/>
    <lineage>
        <taxon>Bacteria</taxon>
        <taxon>Bacillati</taxon>
        <taxon>Cyanobacteriota</taxon>
        <taxon>Cyanophyceae</taxon>
        <taxon>Synechococcales</taxon>
        <taxon>Prochlorococcaceae</taxon>
        <taxon>Prochlorococcus</taxon>
    </lineage>
</organism>
<dbReference type="GO" id="GO:0015221">
    <property type="term" value="F:lipopolysaccharide transmembrane transporter activity"/>
    <property type="evidence" value="ECO:0007669"/>
    <property type="project" value="InterPro"/>
</dbReference>
<protein>
    <submittedName>
        <fullName evidence="1">LPS export ABC transporter periplasmic protein LptC</fullName>
    </submittedName>
</protein>
<dbReference type="InterPro" id="IPR010664">
    <property type="entry name" value="LipoPS_assembly_LptC-rel"/>
</dbReference>
<dbReference type="PROSITE" id="PS51257">
    <property type="entry name" value="PROKAR_LIPOPROTEIN"/>
    <property type="match status" value="1"/>
</dbReference>
<dbReference type="GO" id="GO:0005886">
    <property type="term" value="C:plasma membrane"/>
    <property type="evidence" value="ECO:0007669"/>
    <property type="project" value="InterPro"/>
</dbReference>
<dbReference type="Pfam" id="PF06835">
    <property type="entry name" value="LptC"/>
    <property type="match status" value="1"/>
</dbReference>
<dbReference type="NCBIfam" id="TIGR04409">
    <property type="entry name" value="LptC_YrbK"/>
    <property type="match status" value="1"/>
</dbReference>
<name>A0A318R5S2_PROMR</name>
<accession>A0A318R5S2</accession>
<gene>
    <name evidence="1" type="primary">lptC</name>
    <name evidence="1" type="ORF">DNJ73_04980</name>
</gene>
<dbReference type="RefSeq" id="WP_158466592.1">
    <property type="nucleotide sequence ID" value="NZ_QJUE01000002.1"/>
</dbReference>
<dbReference type="EMBL" id="QJUE01000002">
    <property type="protein sequence ID" value="PYE03098.1"/>
    <property type="molecule type" value="Genomic_DNA"/>
</dbReference>
<reference evidence="1 2" key="1">
    <citation type="journal article" date="2018" name="Appl. Environ. Microbiol.">
        <title>Genome rearrangement shapes Prochlorococcus ecological adaptation.</title>
        <authorList>
            <person name="Yan W."/>
            <person name="Wei S."/>
            <person name="Wang Q."/>
            <person name="Xiao X."/>
            <person name="Zeng Q."/>
            <person name="Jiao N."/>
            <person name="Zhang R."/>
        </authorList>
    </citation>
    <scope>NUCLEOTIDE SEQUENCE [LARGE SCALE GENOMIC DNA]</scope>
    <source>
        <strain evidence="1 2">XMU1408</strain>
    </source>
</reference>
<sequence length="225" mass="26054">MKLHKHLRKVYSYIFIFISILTLLGCQKSKYKIQEIDQKSYISDFELLQENPTNKNSIRITSPKAIIDPIKNDIEIFTSKIELLNKSNIELLVKSGNSTLNNALNIIRVFNNVNITFLEAQDYYIKTDSFNWDLNNSNILLDSPLDINFDTTKIISSGGSYNLNTDILSLNNNKLNRSIFNNIGIEKYQIEIISDNIEWLKNNNTLVFQSNNKQVETYINFLSIK</sequence>
<comment type="caution">
    <text evidence="1">The sequence shown here is derived from an EMBL/GenBank/DDBJ whole genome shotgun (WGS) entry which is preliminary data.</text>
</comment>
<evidence type="ECO:0000313" key="2">
    <source>
        <dbReference type="Proteomes" id="UP000247807"/>
    </source>
</evidence>
<dbReference type="AlphaFoldDB" id="A0A318R5S2"/>